<dbReference type="GO" id="GO:0008691">
    <property type="term" value="F:3-hydroxybutyryl-CoA dehydrogenase activity"/>
    <property type="evidence" value="ECO:0007669"/>
    <property type="project" value="TreeGrafter"/>
</dbReference>
<evidence type="ECO:0000256" key="2">
    <source>
        <dbReference type="ARBA" id="ARBA00009463"/>
    </source>
</evidence>
<dbReference type="InterPro" id="IPR006108">
    <property type="entry name" value="3HC_DH_C"/>
</dbReference>
<comment type="caution">
    <text evidence="7">The sequence shown here is derived from an EMBL/GenBank/DDBJ whole genome shotgun (WGS) entry which is preliminary data.</text>
</comment>
<evidence type="ECO:0000256" key="4">
    <source>
        <dbReference type="PIRSR" id="PIRSR000105-1"/>
    </source>
</evidence>
<evidence type="ECO:0000259" key="6">
    <source>
        <dbReference type="Pfam" id="PF02737"/>
    </source>
</evidence>
<dbReference type="Gene3D" id="1.10.1040.10">
    <property type="entry name" value="N-(1-d-carboxylethyl)-l-norvaline Dehydrogenase, domain 2"/>
    <property type="match status" value="1"/>
</dbReference>
<evidence type="ECO:0000313" key="8">
    <source>
        <dbReference type="Proteomes" id="UP000256304"/>
    </source>
</evidence>
<feature type="domain" description="3-hydroxyacyl-CoA dehydrogenase C-terminal" evidence="5">
    <location>
        <begin position="188"/>
        <end position="284"/>
    </location>
</feature>
<evidence type="ECO:0000256" key="1">
    <source>
        <dbReference type="ARBA" id="ARBA00005086"/>
    </source>
</evidence>
<evidence type="ECO:0000256" key="3">
    <source>
        <dbReference type="ARBA" id="ARBA00023002"/>
    </source>
</evidence>
<dbReference type="Pfam" id="PF00725">
    <property type="entry name" value="3HCDH"/>
    <property type="match status" value="1"/>
</dbReference>
<dbReference type="EMBL" id="QTTN01000001">
    <property type="protein sequence ID" value="REE94324.1"/>
    <property type="molecule type" value="Genomic_DNA"/>
</dbReference>
<dbReference type="InterPro" id="IPR036291">
    <property type="entry name" value="NAD(P)-bd_dom_sf"/>
</dbReference>
<dbReference type="InterPro" id="IPR008927">
    <property type="entry name" value="6-PGluconate_DH-like_C_sf"/>
</dbReference>
<dbReference type="GO" id="GO:0070403">
    <property type="term" value="F:NAD+ binding"/>
    <property type="evidence" value="ECO:0007669"/>
    <property type="project" value="InterPro"/>
</dbReference>
<feature type="domain" description="3-hydroxyacyl-CoA dehydrogenase NAD binding" evidence="6">
    <location>
        <begin position="6"/>
        <end position="183"/>
    </location>
</feature>
<name>A0A3D9SP32_9BACL</name>
<dbReference type="RefSeq" id="WP_281272471.1">
    <property type="nucleotide sequence ID" value="NZ_QTTN01000001.1"/>
</dbReference>
<protein>
    <submittedName>
        <fullName evidence="7">3-hydroxybutyryl-CoA dehydrogenase</fullName>
    </submittedName>
</protein>
<comment type="pathway">
    <text evidence="1">Lipid metabolism; butanoate metabolism.</text>
</comment>
<dbReference type="FunFam" id="3.40.50.720:FF:000009">
    <property type="entry name" value="Fatty oxidation complex, alpha subunit"/>
    <property type="match status" value="1"/>
</dbReference>
<dbReference type="Pfam" id="PF02737">
    <property type="entry name" value="3HCDH_N"/>
    <property type="match status" value="1"/>
</dbReference>
<proteinExistence type="inferred from homology"/>
<dbReference type="PANTHER" id="PTHR48075:SF5">
    <property type="entry name" value="3-HYDROXYBUTYRYL-COA DEHYDROGENASE"/>
    <property type="match status" value="1"/>
</dbReference>
<evidence type="ECO:0000313" key="7">
    <source>
        <dbReference type="EMBL" id="REE94324.1"/>
    </source>
</evidence>
<dbReference type="Gene3D" id="3.40.50.720">
    <property type="entry name" value="NAD(P)-binding Rossmann-like Domain"/>
    <property type="match status" value="1"/>
</dbReference>
<dbReference type="PANTHER" id="PTHR48075">
    <property type="entry name" value="3-HYDROXYACYL-COA DEHYDROGENASE FAMILY PROTEIN"/>
    <property type="match status" value="1"/>
</dbReference>
<dbReference type="SUPFAM" id="SSF51735">
    <property type="entry name" value="NAD(P)-binding Rossmann-fold domains"/>
    <property type="match status" value="1"/>
</dbReference>
<keyword evidence="3" id="KW-0560">Oxidoreductase</keyword>
<feature type="site" description="Important for catalytic activity" evidence="4">
    <location>
        <position position="141"/>
    </location>
</feature>
<organism evidence="7 8">
    <name type="scientific">Paenibacillus taihuensis</name>
    <dbReference type="NCBI Taxonomy" id="1156355"/>
    <lineage>
        <taxon>Bacteria</taxon>
        <taxon>Bacillati</taxon>
        <taxon>Bacillota</taxon>
        <taxon>Bacilli</taxon>
        <taxon>Bacillales</taxon>
        <taxon>Paenibacillaceae</taxon>
        <taxon>Paenibacillus</taxon>
    </lineage>
</organism>
<keyword evidence="8" id="KW-1185">Reference proteome</keyword>
<sequence>MTAVRKAGVVGAGTMGQGICEMLAFNGLEVYMVEQDEEKLNQSLGMIEQSLDKQMERWALTSAEKKLVMNRLNKAAELSELADCELVIETITEDLDRKRDIFTQLDQICAPDVILASNTSTLSLTELASVTAHPERVIGMHFVYPVSKTDLVEIVRGLKTSDETFNRTKHFVENIIHKNGVMVFESPGFVTTRLICLFINEAMHVLEEGVASVNDIDSAMRIGYSFQHGPFEMADRFGLDSVLAALERMFREYGELKYRPSFILKKMVRAGQLGAKSGAGFFNYDKDGVRV</sequence>
<dbReference type="InterPro" id="IPR022694">
    <property type="entry name" value="3-OHacyl-CoA_DH"/>
</dbReference>
<accession>A0A3D9SP32</accession>
<dbReference type="AlphaFoldDB" id="A0A3D9SP32"/>
<dbReference type="SUPFAM" id="SSF48179">
    <property type="entry name" value="6-phosphogluconate dehydrogenase C-terminal domain-like"/>
    <property type="match status" value="1"/>
</dbReference>
<dbReference type="Proteomes" id="UP000256304">
    <property type="component" value="Unassembled WGS sequence"/>
</dbReference>
<comment type="similarity">
    <text evidence="2">Belongs to the 3-hydroxyacyl-CoA dehydrogenase family.</text>
</comment>
<gene>
    <name evidence="7" type="ORF">A8990_101116</name>
</gene>
<dbReference type="GO" id="GO:0006635">
    <property type="term" value="P:fatty acid beta-oxidation"/>
    <property type="evidence" value="ECO:0007669"/>
    <property type="project" value="TreeGrafter"/>
</dbReference>
<reference evidence="7 8" key="1">
    <citation type="submission" date="2018-08" db="EMBL/GenBank/DDBJ databases">
        <title>Genomic Encyclopedia of Type Strains, Phase III (KMG-III): the genomes of soil and plant-associated and newly described type strains.</title>
        <authorList>
            <person name="Whitman W."/>
        </authorList>
    </citation>
    <scope>NUCLEOTIDE SEQUENCE [LARGE SCALE GENOMIC DNA]</scope>
    <source>
        <strain evidence="7 8">CGMCC 1.10966</strain>
    </source>
</reference>
<dbReference type="InterPro" id="IPR006176">
    <property type="entry name" value="3-OHacyl-CoA_DH_NAD-bd"/>
</dbReference>
<dbReference type="InterPro" id="IPR013328">
    <property type="entry name" value="6PGD_dom2"/>
</dbReference>
<dbReference type="PIRSF" id="PIRSF000105">
    <property type="entry name" value="HCDH"/>
    <property type="match status" value="1"/>
</dbReference>
<evidence type="ECO:0000259" key="5">
    <source>
        <dbReference type="Pfam" id="PF00725"/>
    </source>
</evidence>